<feature type="region of interest" description="Disordered" evidence="1">
    <location>
        <begin position="1"/>
        <end position="41"/>
    </location>
</feature>
<sequence length="96" mass="10375">MAGAHIAEGYQAVPSEPTSPAQPQAQRDIEKGSSPSPHVYGTFFTKVRKSKARDAEKDLMVVQRGETDNVWWALGVSLLIVGTIAVYAFAIITAIM</sequence>
<evidence type="ECO:0000313" key="3">
    <source>
        <dbReference type="EMBL" id="PMD19949.1"/>
    </source>
</evidence>
<feature type="transmembrane region" description="Helical" evidence="2">
    <location>
        <begin position="70"/>
        <end position="95"/>
    </location>
</feature>
<evidence type="ECO:0000313" key="4">
    <source>
        <dbReference type="Proteomes" id="UP000235672"/>
    </source>
</evidence>
<evidence type="ECO:0000256" key="2">
    <source>
        <dbReference type="SAM" id="Phobius"/>
    </source>
</evidence>
<gene>
    <name evidence="3" type="ORF">NA56DRAFT_705187</name>
</gene>
<protein>
    <submittedName>
        <fullName evidence="3">Uncharacterized protein</fullName>
    </submittedName>
</protein>
<dbReference type="OrthoDB" id="3538045at2759"/>
<keyword evidence="2" id="KW-0812">Transmembrane</keyword>
<keyword evidence="4" id="KW-1185">Reference proteome</keyword>
<reference evidence="3 4" key="1">
    <citation type="submission" date="2016-05" db="EMBL/GenBank/DDBJ databases">
        <title>A degradative enzymes factory behind the ericoid mycorrhizal symbiosis.</title>
        <authorList>
            <consortium name="DOE Joint Genome Institute"/>
            <person name="Martino E."/>
            <person name="Morin E."/>
            <person name="Grelet G."/>
            <person name="Kuo A."/>
            <person name="Kohler A."/>
            <person name="Daghino S."/>
            <person name="Barry K."/>
            <person name="Choi C."/>
            <person name="Cichocki N."/>
            <person name="Clum A."/>
            <person name="Copeland A."/>
            <person name="Hainaut M."/>
            <person name="Haridas S."/>
            <person name="Labutti K."/>
            <person name="Lindquist E."/>
            <person name="Lipzen A."/>
            <person name="Khouja H.-R."/>
            <person name="Murat C."/>
            <person name="Ohm R."/>
            <person name="Olson A."/>
            <person name="Spatafora J."/>
            <person name="Veneault-Fourrey C."/>
            <person name="Henrissat B."/>
            <person name="Grigoriev I."/>
            <person name="Martin F."/>
            <person name="Perotto S."/>
        </authorList>
    </citation>
    <scope>NUCLEOTIDE SEQUENCE [LARGE SCALE GENOMIC DNA]</scope>
    <source>
        <strain evidence="3 4">UAMH 7357</strain>
    </source>
</reference>
<dbReference type="Proteomes" id="UP000235672">
    <property type="component" value="Unassembled WGS sequence"/>
</dbReference>
<dbReference type="AlphaFoldDB" id="A0A2J6Q0X7"/>
<feature type="compositionally biased region" description="Polar residues" evidence="1">
    <location>
        <begin position="16"/>
        <end position="25"/>
    </location>
</feature>
<organism evidence="3 4">
    <name type="scientific">Hyaloscypha hepaticicola</name>
    <dbReference type="NCBI Taxonomy" id="2082293"/>
    <lineage>
        <taxon>Eukaryota</taxon>
        <taxon>Fungi</taxon>
        <taxon>Dikarya</taxon>
        <taxon>Ascomycota</taxon>
        <taxon>Pezizomycotina</taxon>
        <taxon>Leotiomycetes</taxon>
        <taxon>Helotiales</taxon>
        <taxon>Hyaloscyphaceae</taxon>
        <taxon>Hyaloscypha</taxon>
    </lineage>
</organism>
<accession>A0A2J6Q0X7</accession>
<proteinExistence type="predicted"/>
<keyword evidence="2" id="KW-0472">Membrane</keyword>
<dbReference type="EMBL" id="KZ613487">
    <property type="protein sequence ID" value="PMD19949.1"/>
    <property type="molecule type" value="Genomic_DNA"/>
</dbReference>
<evidence type="ECO:0000256" key="1">
    <source>
        <dbReference type="SAM" id="MobiDB-lite"/>
    </source>
</evidence>
<keyword evidence="2" id="KW-1133">Transmembrane helix</keyword>
<name>A0A2J6Q0X7_9HELO</name>